<reference evidence="1" key="1">
    <citation type="journal article" date="2019" name="bioRxiv">
        <title>The Genome of the Zebra Mussel, Dreissena polymorpha: A Resource for Invasive Species Research.</title>
        <authorList>
            <person name="McCartney M.A."/>
            <person name="Auch B."/>
            <person name="Kono T."/>
            <person name="Mallez S."/>
            <person name="Zhang Y."/>
            <person name="Obille A."/>
            <person name="Becker A."/>
            <person name="Abrahante J.E."/>
            <person name="Garbe J."/>
            <person name="Badalamenti J.P."/>
            <person name="Herman A."/>
            <person name="Mangelson H."/>
            <person name="Liachko I."/>
            <person name="Sullivan S."/>
            <person name="Sone E.D."/>
            <person name="Koren S."/>
            <person name="Silverstein K.A.T."/>
            <person name="Beckman K.B."/>
            <person name="Gohl D.M."/>
        </authorList>
    </citation>
    <scope>NUCLEOTIDE SEQUENCE</scope>
    <source>
        <strain evidence="1">Duluth1</strain>
        <tissue evidence="1">Whole animal</tissue>
    </source>
</reference>
<reference evidence="1" key="2">
    <citation type="submission" date="2020-11" db="EMBL/GenBank/DDBJ databases">
        <authorList>
            <person name="McCartney M.A."/>
            <person name="Auch B."/>
            <person name="Kono T."/>
            <person name="Mallez S."/>
            <person name="Becker A."/>
            <person name="Gohl D.M."/>
            <person name="Silverstein K.A.T."/>
            <person name="Koren S."/>
            <person name="Bechman K.B."/>
            <person name="Herman A."/>
            <person name="Abrahante J.E."/>
            <person name="Garbe J."/>
        </authorList>
    </citation>
    <scope>NUCLEOTIDE SEQUENCE</scope>
    <source>
        <strain evidence="1">Duluth1</strain>
        <tissue evidence="1">Whole animal</tissue>
    </source>
</reference>
<proteinExistence type="predicted"/>
<sequence length="149" mass="16772">MYRLYEGRRHIRKSTYKTLTTLLRPCIGRRQTIWLPPYFGLCTTIMAPVIRRSLPGSAMHQSTSDHMAPAILPGNVTCRALGTKSPSARCRALVRSPCTVTEHSVTGSKHRVPVTEYQKLKVCSKNAKGKNAINTNARGKYARRKKCRM</sequence>
<gene>
    <name evidence="1" type="ORF">DPMN_017431</name>
</gene>
<evidence type="ECO:0000313" key="2">
    <source>
        <dbReference type="Proteomes" id="UP000828390"/>
    </source>
</evidence>
<organism evidence="1 2">
    <name type="scientific">Dreissena polymorpha</name>
    <name type="common">Zebra mussel</name>
    <name type="synonym">Mytilus polymorpha</name>
    <dbReference type="NCBI Taxonomy" id="45954"/>
    <lineage>
        <taxon>Eukaryota</taxon>
        <taxon>Metazoa</taxon>
        <taxon>Spiralia</taxon>
        <taxon>Lophotrochozoa</taxon>
        <taxon>Mollusca</taxon>
        <taxon>Bivalvia</taxon>
        <taxon>Autobranchia</taxon>
        <taxon>Heteroconchia</taxon>
        <taxon>Euheterodonta</taxon>
        <taxon>Imparidentia</taxon>
        <taxon>Neoheterodontei</taxon>
        <taxon>Myida</taxon>
        <taxon>Dreissenoidea</taxon>
        <taxon>Dreissenidae</taxon>
        <taxon>Dreissena</taxon>
    </lineage>
</organism>
<dbReference type="AlphaFoldDB" id="A0A9D4ND70"/>
<dbReference type="Proteomes" id="UP000828390">
    <property type="component" value="Unassembled WGS sequence"/>
</dbReference>
<accession>A0A9D4ND70</accession>
<protein>
    <submittedName>
        <fullName evidence="1">Uncharacterized protein</fullName>
    </submittedName>
</protein>
<dbReference type="EMBL" id="JAIWYP010000001">
    <property type="protein sequence ID" value="KAH3893285.1"/>
    <property type="molecule type" value="Genomic_DNA"/>
</dbReference>
<evidence type="ECO:0000313" key="1">
    <source>
        <dbReference type="EMBL" id="KAH3893285.1"/>
    </source>
</evidence>
<comment type="caution">
    <text evidence="1">The sequence shown here is derived from an EMBL/GenBank/DDBJ whole genome shotgun (WGS) entry which is preliminary data.</text>
</comment>
<name>A0A9D4ND70_DREPO</name>
<keyword evidence="2" id="KW-1185">Reference proteome</keyword>